<organism evidence="2 3">
    <name type="scientific">Mycena albidolilacea</name>
    <dbReference type="NCBI Taxonomy" id="1033008"/>
    <lineage>
        <taxon>Eukaryota</taxon>
        <taxon>Fungi</taxon>
        <taxon>Dikarya</taxon>
        <taxon>Basidiomycota</taxon>
        <taxon>Agaricomycotina</taxon>
        <taxon>Agaricomycetes</taxon>
        <taxon>Agaricomycetidae</taxon>
        <taxon>Agaricales</taxon>
        <taxon>Marasmiineae</taxon>
        <taxon>Mycenaceae</taxon>
        <taxon>Mycena</taxon>
    </lineage>
</organism>
<evidence type="ECO:0000256" key="1">
    <source>
        <dbReference type="SAM" id="MobiDB-lite"/>
    </source>
</evidence>
<sequence>MPRTQACGTIPHVRCLLLPRLTHAQRTKKPKKCRPQAEQEQLSEDEDEVVPPKPKKKSHSQEAKPAKSLKALSAATAMKFKKSKAMVTIIVTVFQGNRLPEPQVSGQLPLVSVTSLTPTMMITQADHDEGVALPWPQPKKHKEKSAQECKADKKTIKLNKSVYETTYHNHLATIVKMHVGAKNATSILMHNVFKDVTQLRPGAGVPSTGGTLINIVKVPDSDWFRHSYFYLR</sequence>
<dbReference type="AlphaFoldDB" id="A0AAD7EHK9"/>
<dbReference type="EMBL" id="JARIHO010000045">
    <property type="protein sequence ID" value="KAJ7323841.1"/>
    <property type="molecule type" value="Genomic_DNA"/>
</dbReference>
<evidence type="ECO:0000313" key="2">
    <source>
        <dbReference type="EMBL" id="KAJ7323841.1"/>
    </source>
</evidence>
<feature type="compositionally biased region" description="Basic residues" evidence="1">
    <location>
        <begin position="24"/>
        <end position="34"/>
    </location>
</feature>
<comment type="caution">
    <text evidence="2">The sequence shown here is derived from an EMBL/GenBank/DDBJ whole genome shotgun (WGS) entry which is preliminary data.</text>
</comment>
<accession>A0AAD7EHK9</accession>
<evidence type="ECO:0000313" key="3">
    <source>
        <dbReference type="Proteomes" id="UP001218218"/>
    </source>
</evidence>
<proteinExistence type="predicted"/>
<name>A0AAD7EHK9_9AGAR</name>
<dbReference type="Proteomes" id="UP001218218">
    <property type="component" value="Unassembled WGS sequence"/>
</dbReference>
<protein>
    <submittedName>
        <fullName evidence="2">Uncharacterized protein</fullName>
    </submittedName>
</protein>
<keyword evidence="3" id="KW-1185">Reference proteome</keyword>
<gene>
    <name evidence="2" type="ORF">DFH08DRAFT_817324</name>
</gene>
<reference evidence="2" key="1">
    <citation type="submission" date="2023-03" db="EMBL/GenBank/DDBJ databases">
        <title>Massive genome expansion in bonnet fungi (Mycena s.s.) driven by repeated elements and novel gene families across ecological guilds.</title>
        <authorList>
            <consortium name="Lawrence Berkeley National Laboratory"/>
            <person name="Harder C.B."/>
            <person name="Miyauchi S."/>
            <person name="Viragh M."/>
            <person name="Kuo A."/>
            <person name="Thoen E."/>
            <person name="Andreopoulos B."/>
            <person name="Lu D."/>
            <person name="Skrede I."/>
            <person name="Drula E."/>
            <person name="Henrissat B."/>
            <person name="Morin E."/>
            <person name="Kohler A."/>
            <person name="Barry K."/>
            <person name="LaButti K."/>
            <person name="Morin E."/>
            <person name="Salamov A."/>
            <person name="Lipzen A."/>
            <person name="Mereny Z."/>
            <person name="Hegedus B."/>
            <person name="Baldrian P."/>
            <person name="Stursova M."/>
            <person name="Weitz H."/>
            <person name="Taylor A."/>
            <person name="Grigoriev I.V."/>
            <person name="Nagy L.G."/>
            <person name="Martin F."/>
            <person name="Kauserud H."/>
        </authorList>
    </citation>
    <scope>NUCLEOTIDE SEQUENCE</scope>
    <source>
        <strain evidence="2">CBHHK002</strain>
    </source>
</reference>
<feature type="region of interest" description="Disordered" evidence="1">
    <location>
        <begin position="24"/>
        <end position="67"/>
    </location>
</feature>